<reference evidence="9" key="2">
    <citation type="submission" date="2025-09" db="UniProtKB">
        <authorList>
            <consortium name="Ensembl"/>
        </authorList>
    </citation>
    <scope>IDENTIFICATION</scope>
</reference>
<dbReference type="InterPro" id="IPR004853">
    <property type="entry name" value="Sugar_P_trans_dom"/>
</dbReference>
<feature type="transmembrane region" description="Helical" evidence="7">
    <location>
        <begin position="180"/>
        <end position="198"/>
    </location>
</feature>
<keyword evidence="2 7" id="KW-0812">Transmembrane</keyword>
<dbReference type="InterPro" id="IPR050186">
    <property type="entry name" value="TPT_transporter"/>
</dbReference>
<evidence type="ECO:0000256" key="2">
    <source>
        <dbReference type="ARBA" id="ARBA00022692"/>
    </source>
</evidence>
<dbReference type="InterPro" id="IPR037185">
    <property type="entry name" value="EmrE-like"/>
</dbReference>
<feature type="transmembrane region" description="Helical" evidence="7">
    <location>
        <begin position="244"/>
        <end position="267"/>
    </location>
</feature>
<evidence type="ECO:0000256" key="5">
    <source>
        <dbReference type="ARBA" id="ARBA00093767"/>
    </source>
</evidence>
<dbReference type="Ensembl" id="ENSACIT00000020278.1">
    <property type="protein sequence ID" value="ENSACIP00000019752.1"/>
    <property type="gene ID" value="ENSACIG00000015348.1"/>
</dbReference>
<comment type="subcellular location">
    <subcellularLocation>
        <location evidence="1">Membrane</location>
        <topology evidence="1">Multi-pass membrane protein</topology>
    </subcellularLocation>
</comment>
<reference evidence="9" key="1">
    <citation type="submission" date="2025-08" db="UniProtKB">
        <authorList>
            <consortium name="Ensembl"/>
        </authorList>
    </citation>
    <scope>IDENTIFICATION</scope>
</reference>
<keyword evidence="10" id="KW-1185">Reference proteome</keyword>
<keyword evidence="3 7" id="KW-1133">Transmembrane helix</keyword>
<feature type="transmembrane region" description="Helical" evidence="7">
    <location>
        <begin position="279"/>
        <end position="301"/>
    </location>
</feature>
<dbReference type="AlphaFoldDB" id="A0A3Q0SA72"/>
<dbReference type="PANTHER" id="PTHR11132">
    <property type="entry name" value="SOLUTE CARRIER FAMILY 35"/>
    <property type="match status" value="1"/>
</dbReference>
<keyword evidence="4 7" id="KW-0472">Membrane</keyword>
<evidence type="ECO:0000256" key="3">
    <source>
        <dbReference type="ARBA" id="ARBA00022989"/>
    </source>
</evidence>
<feature type="transmembrane region" description="Helical" evidence="7">
    <location>
        <begin position="321"/>
        <end position="350"/>
    </location>
</feature>
<evidence type="ECO:0000256" key="6">
    <source>
        <dbReference type="ARBA" id="ARBA00093775"/>
    </source>
</evidence>
<feature type="transmembrane region" description="Helical" evidence="7">
    <location>
        <begin position="61"/>
        <end position="80"/>
    </location>
</feature>
<evidence type="ECO:0000313" key="9">
    <source>
        <dbReference type="Ensembl" id="ENSACIP00000019752.1"/>
    </source>
</evidence>
<feature type="domain" description="Sugar phosphate transporter" evidence="8">
    <location>
        <begin position="60"/>
        <end position="351"/>
    </location>
</feature>
<evidence type="ECO:0000259" key="8">
    <source>
        <dbReference type="Pfam" id="PF03151"/>
    </source>
</evidence>
<dbReference type="GeneTree" id="ENSGT00940000159351"/>
<comment type="similarity">
    <text evidence="6">Belongs to the TPT transporter family. SLC35E subfamily.</text>
</comment>
<protein>
    <submittedName>
        <fullName evidence="9">Solute carrier family 35 member E2B</fullName>
    </submittedName>
</protein>
<evidence type="ECO:0000256" key="1">
    <source>
        <dbReference type="ARBA" id="ARBA00004141"/>
    </source>
</evidence>
<feature type="transmembrane region" description="Helical" evidence="7">
    <location>
        <begin position="125"/>
        <end position="147"/>
    </location>
</feature>
<dbReference type="OMA" id="YFPCGMY"/>
<comment type="function">
    <text evidence="5">Putative transporter.</text>
</comment>
<name>A0A3Q0SA72_AMPCI</name>
<dbReference type="SUPFAM" id="SSF103481">
    <property type="entry name" value="Multidrug resistance efflux transporter EmrE"/>
    <property type="match status" value="1"/>
</dbReference>
<proteinExistence type="inferred from homology"/>
<dbReference type="GO" id="GO:0016020">
    <property type="term" value="C:membrane"/>
    <property type="evidence" value="ECO:0007669"/>
    <property type="project" value="UniProtKB-SubCell"/>
</dbReference>
<dbReference type="Pfam" id="PF03151">
    <property type="entry name" value="TPT"/>
    <property type="match status" value="1"/>
</dbReference>
<sequence length="385" mass="42910">MMPSSRHSLWCFFSPFRTRQERVVLARSESLLGEQVLKITVTETTVIEAESGVSNWRSMTYLGLWYFFSFCTLFLNKYILSLLEGEPSMLGAVQMLSTTIIGCLKMFVPCCLYQHKSRSEYPPNFIMIMLFVGLMRFTTVVLGLVSLKNVAVSFAETVKSSAPIFTVIMSRLILGEYTGLWVNLSLFPVMAGLALCTATEISFNMLGFSAALSTNIMDCLQNVFSKKLLSGDTYKLSPPELQFYTSAAAVAMLIPAWVFLLDIPMIGKSGQSFILSQDIILLLLFDGCLFHLQSVTAYALMGRISPVTFSVASTVKHALSVWLSVIVFSNQITILSATGTVLVFIGVFLYNKARQLQREILRALAAEQNHKPLFQDQDFKASQSH</sequence>
<organism evidence="9 10">
    <name type="scientific">Amphilophus citrinellus</name>
    <name type="common">Midas cichlid</name>
    <name type="synonym">Cichlasoma citrinellum</name>
    <dbReference type="NCBI Taxonomy" id="61819"/>
    <lineage>
        <taxon>Eukaryota</taxon>
        <taxon>Metazoa</taxon>
        <taxon>Chordata</taxon>
        <taxon>Craniata</taxon>
        <taxon>Vertebrata</taxon>
        <taxon>Euteleostomi</taxon>
        <taxon>Actinopterygii</taxon>
        <taxon>Neopterygii</taxon>
        <taxon>Teleostei</taxon>
        <taxon>Neoteleostei</taxon>
        <taxon>Acanthomorphata</taxon>
        <taxon>Ovalentaria</taxon>
        <taxon>Cichlomorphae</taxon>
        <taxon>Cichliformes</taxon>
        <taxon>Cichlidae</taxon>
        <taxon>New World cichlids</taxon>
        <taxon>Cichlasomatinae</taxon>
        <taxon>Heroini</taxon>
        <taxon>Amphilophus</taxon>
    </lineage>
</organism>
<accession>A0A3Q0SA72</accession>
<evidence type="ECO:0000256" key="7">
    <source>
        <dbReference type="SAM" id="Phobius"/>
    </source>
</evidence>
<dbReference type="Proteomes" id="UP000261340">
    <property type="component" value="Unplaced"/>
</dbReference>
<dbReference type="STRING" id="61819.ENSACIP00000019752"/>
<evidence type="ECO:0000256" key="4">
    <source>
        <dbReference type="ARBA" id="ARBA00023136"/>
    </source>
</evidence>
<evidence type="ECO:0000313" key="10">
    <source>
        <dbReference type="Proteomes" id="UP000261340"/>
    </source>
</evidence>